<gene>
    <name evidence="2" type="ORF">BECKDK2373C_GA0170839_100332</name>
</gene>
<dbReference type="AlphaFoldDB" id="A0A450RVI6"/>
<name>A0A450RVI6_9GAMM</name>
<proteinExistence type="predicted"/>
<feature type="region of interest" description="Disordered" evidence="1">
    <location>
        <begin position="1"/>
        <end position="34"/>
    </location>
</feature>
<dbReference type="EMBL" id="CAADEY010000003">
    <property type="protein sequence ID" value="VFJ43027.1"/>
    <property type="molecule type" value="Genomic_DNA"/>
</dbReference>
<protein>
    <submittedName>
        <fullName evidence="2">Uncharacterized protein</fullName>
    </submittedName>
</protein>
<reference evidence="2" key="1">
    <citation type="submission" date="2019-02" db="EMBL/GenBank/DDBJ databases">
        <authorList>
            <person name="Gruber-Vodicka R. H."/>
            <person name="Seah K. B. B."/>
        </authorList>
    </citation>
    <scope>NUCLEOTIDE SEQUENCE</scope>
    <source>
        <strain evidence="2">BECK_DK161</strain>
    </source>
</reference>
<evidence type="ECO:0000313" key="2">
    <source>
        <dbReference type="EMBL" id="VFJ43027.1"/>
    </source>
</evidence>
<organism evidence="2">
    <name type="scientific">Candidatus Kentrum sp. DK</name>
    <dbReference type="NCBI Taxonomy" id="2126562"/>
    <lineage>
        <taxon>Bacteria</taxon>
        <taxon>Pseudomonadati</taxon>
        <taxon>Pseudomonadota</taxon>
        <taxon>Gammaproteobacteria</taxon>
        <taxon>Candidatus Kentrum</taxon>
    </lineage>
</organism>
<evidence type="ECO:0000256" key="1">
    <source>
        <dbReference type="SAM" id="MobiDB-lite"/>
    </source>
</evidence>
<sequence>MPVRNEPHRMALHSLSHPGSRLGAQDSEAGASGNCVPKLELGNEKQTFGDFEAFGNTGIGEKNR</sequence>
<accession>A0A450RVI6</accession>